<keyword evidence="2" id="KW-1133">Transmembrane helix</keyword>
<keyword evidence="2" id="KW-0812">Transmembrane</keyword>
<sequence length="339" mass="35885">MPSKATIQELKRRGAIVPGMPLNRRQVTCTSGTYTCSDGSGCCKLGSFVNMDIQISSILAEYTGVDYLGIESMLNLLTNTYALAGSSTGGSYETGISTNTNSNTNDINVGGDDPAAALGSKSSRKKKSNTGMIAGIIVAVVVVIVAVIIAVWLFRRTKNNREIAAGVVQQPLMTQPHPQPPINTPMPPPGSYPPTPVPYNAPTPVPYNAPTPGPYPPNPAPFDTYGAVADKDKVPYYSNQPGPPNTVEMPANQSVHGQQQHYQSPALPAAGIVEANGDSTYRSPSTGQNPNNNNYNYGQQPPNPHQMSEMGAGGHPPGHPPPNQTGPVFEMDSRQYGQN</sequence>
<feature type="compositionally biased region" description="Pro residues" evidence="1">
    <location>
        <begin position="177"/>
        <end position="220"/>
    </location>
</feature>
<evidence type="ECO:0000256" key="1">
    <source>
        <dbReference type="SAM" id="MobiDB-lite"/>
    </source>
</evidence>
<evidence type="ECO:0000256" key="2">
    <source>
        <dbReference type="SAM" id="Phobius"/>
    </source>
</evidence>
<dbReference type="PRINTS" id="PR01217">
    <property type="entry name" value="PRICHEXTENSN"/>
</dbReference>
<accession>A0ABR3GEJ9</accession>
<dbReference type="Proteomes" id="UP001447188">
    <property type="component" value="Unassembled WGS sequence"/>
</dbReference>
<feature type="compositionally biased region" description="Polar residues" evidence="1">
    <location>
        <begin position="251"/>
        <end position="263"/>
    </location>
</feature>
<feature type="region of interest" description="Disordered" evidence="1">
    <location>
        <begin position="171"/>
        <end position="263"/>
    </location>
</feature>
<feature type="compositionally biased region" description="Low complexity" evidence="1">
    <location>
        <begin position="287"/>
        <end position="300"/>
    </location>
</feature>
<evidence type="ECO:0000313" key="4">
    <source>
        <dbReference type="Proteomes" id="UP001447188"/>
    </source>
</evidence>
<name>A0ABR3GEJ9_9PEZI</name>
<gene>
    <name evidence="3" type="ORF">Q9L58_006739</name>
</gene>
<feature type="transmembrane region" description="Helical" evidence="2">
    <location>
        <begin position="131"/>
        <end position="154"/>
    </location>
</feature>
<protein>
    <submittedName>
        <fullName evidence="3">Uncharacterized protein</fullName>
    </submittedName>
</protein>
<evidence type="ECO:0000313" key="3">
    <source>
        <dbReference type="EMBL" id="KAL0634335.1"/>
    </source>
</evidence>
<keyword evidence="2" id="KW-0472">Membrane</keyword>
<feature type="region of interest" description="Disordered" evidence="1">
    <location>
        <begin position="276"/>
        <end position="339"/>
    </location>
</feature>
<reference evidence="3 4" key="1">
    <citation type="submission" date="2024-02" db="EMBL/GenBank/DDBJ databases">
        <title>Discinaceae phylogenomics.</title>
        <authorList>
            <person name="Dirks A.C."/>
            <person name="James T.Y."/>
        </authorList>
    </citation>
    <scope>NUCLEOTIDE SEQUENCE [LARGE SCALE GENOMIC DNA]</scope>
    <source>
        <strain evidence="3 4">ACD0624</strain>
    </source>
</reference>
<keyword evidence="4" id="KW-1185">Reference proteome</keyword>
<organism evidence="3 4">
    <name type="scientific">Discina gigas</name>
    <dbReference type="NCBI Taxonomy" id="1032678"/>
    <lineage>
        <taxon>Eukaryota</taxon>
        <taxon>Fungi</taxon>
        <taxon>Dikarya</taxon>
        <taxon>Ascomycota</taxon>
        <taxon>Pezizomycotina</taxon>
        <taxon>Pezizomycetes</taxon>
        <taxon>Pezizales</taxon>
        <taxon>Discinaceae</taxon>
        <taxon>Discina</taxon>
    </lineage>
</organism>
<dbReference type="EMBL" id="JBBBZM010000097">
    <property type="protein sequence ID" value="KAL0634335.1"/>
    <property type="molecule type" value="Genomic_DNA"/>
</dbReference>
<comment type="caution">
    <text evidence="3">The sequence shown here is derived from an EMBL/GenBank/DDBJ whole genome shotgun (WGS) entry which is preliminary data.</text>
</comment>
<proteinExistence type="predicted"/>
<feature type="compositionally biased region" description="Polar residues" evidence="1">
    <location>
        <begin position="277"/>
        <end position="286"/>
    </location>
</feature>